<dbReference type="GeneTree" id="ENSGT00940000154743"/>
<proteinExistence type="predicted"/>
<sequence>MDGTGASEEAGSEERPAPNGDSRPRGTEDCESIDQSTYLHRQLSSMLQPGVNKFSLRMFGSAKGVAAEQERVRSFGVWIIHPYSDFRFEGRERERALGQSLYCRGQECLDSALPHANF</sequence>
<evidence type="ECO:0000256" key="1">
    <source>
        <dbReference type="ARBA" id="ARBA00022826"/>
    </source>
</evidence>
<dbReference type="Pfam" id="PF08412">
    <property type="entry name" value="Ion_trans_N"/>
    <property type="match status" value="1"/>
</dbReference>
<dbReference type="Ensembl" id="ENSAMXT00000034801.1">
    <property type="protein sequence ID" value="ENSAMXP00000043002.1"/>
    <property type="gene ID" value="ENSAMXG00000041498.1"/>
</dbReference>
<dbReference type="GO" id="GO:0030424">
    <property type="term" value="C:axon"/>
    <property type="evidence" value="ECO:0007669"/>
    <property type="project" value="TreeGrafter"/>
</dbReference>
<keyword evidence="1" id="KW-0633">Potassium transport</keyword>
<keyword evidence="1" id="KW-0630">Potassium</keyword>
<evidence type="ECO:0000313" key="4">
    <source>
        <dbReference type="Ensembl" id="ENSAMXP00000043002.1"/>
    </source>
</evidence>
<dbReference type="GO" id="GO:0003254">
    <property type="term" value="P:regulation of membrane depolarization"/>
    <property type="evidence" value="ECO:0007669"/>
    <property type="project" value="TreeGrafter"/>
</dbReference>
<reference evidence="4" key="3">
    <citation type="submission" date="2025-08" db="UniProtKB">
        <authorList>
            <consortium name="Ensembl"/>
        </authorList>
    </citation>
    <scope>IDENTIFICATION</scope>
</reference>
<dbReference type="InterPro" id="IPR013621">
    <property type="entry name" value="Ion_trans_N"/>
</dbReference>
<dbReference type="GO" id="GO:0030425">
    <property type="term" value="C:dendrite"/>
    <property type="evidence" value="ECO:0007669"/>
    <property type="project" value="TreeGrafter"/>
</dbReference>
<reference evidence="5" key="2">
    <citation type="journal article" date="2014" name="Nat. Commun.">
        <title>The cavefish genome reveals candidate genes for eye loss.</title>
        <authorList>
            <person name="McGaugh S.E."/>
            <person name="Gross J.B."/>
            <person name="Aken B."/>
            <person name="Blin M."/>
            <person name="Borowsky R."/>
            <person name="Chalopin D."/>
            <person name="Hinaux H."/>
            <person name="Jeffery W.R."/>
            <person name="Keene A."/>
            <person name="Ma L."/>
            <person name="Minx P."/>
            <person name="Murphy D."/>
            <person name="O'Quin K.E."/>
            <person name="Retaux S."/>
            <person name="Rohner N."/>
            <person name="Searle S.M."/>
            <person name="Stahl B.A."/>
            <person name="Tabin C."/>
            <person name="Volff J.N."/>
            <person name="Yoshizawa M."/>
            <person name="Warren W.C."/>
        </authorList>
    </citation>
    <scope>NUCLEOTIDE SEQUENCE [LARGE SCALE GENOMIC DNA]</scope>
    <source>
        <strain evidence="5">female</strain>
    </source>
</reference>
<organism evidence="4 5">
    <name type="scientific">Astyanax mexicanus</name>
    <name type="common">Blind cave fish</name>
    <name type="synonym">Astyanax fasciatus mexicanus</name>
    <dbReference type="NCBI Taxonomy" id="7994"/>
    <lineage>
        <taxon>Eukaryota</taxon>
        <taxon>Metazoa</taxon>
        <taxon>Chordata</taxon>
        <taxon>Craniata</taxon>
        <taxon>Vertebrata</taxon>
        <taxon>Euteleostomi</taxon>
        <taxon>Actinopterygii</taxon>
        <taxon>Neopterygii</taxon>
        <taxon>Teleostei</taxon>
        <taxon>Ostariophysi</taxon>
        <taxon>Characiformes</taxon>
        <taxon>Characoidei</taxon>
        <taxon>Acestrorhamphidae</taxon>
        <taxon>Acestrorhamphinae</taxon>
        <taxon>Astyanax</taxon>
    </lineage>
</organism>
<evidence type="ECO:0000313" key="5">
    <source>
        <dbReference type="Proteomes" id="UP000018467"/>
    </source>
</evidence>
<evidence type="ECO:0000256" key="2">
    <source>
        <dbReference type="SAM" id="MobiDB-lite"/>
    </source>
</evidence>
<feature type="compositionally biased region" description="Basic and acidic residues" evidence="2">
    <location>
        <begin position="12"/>
        <end position="28"/>
    </location>
</feature>
<name>A0A3B1JKT0_ASTMX</name>
<evidence type="ECO:0000259" key="3">
    <source>
        <dbReference type="Pfam" id="PF08412"/>
    </source>
</evidence>
<dbReference type="PANTHER" id="PTHR45689">
    <property type="entry name" value="I[[H]] CHANNEL, ISOFORM E"/>
    <property type="match status" value="1"/>
</dbReference>
<keyword evidence="5" id="KW-1185">Reference proteome</keyword>
<keyword evidence="1" id="KW-0407">Ion channel</keyword>
<dbReference type="PANTHER" id="PTHR45689:SF7">
    <property type="entry name" value="POTASSIUM_SODIUM HYPERPOLARIZATION-ACTIVATED CYCLIC NUCLEOTIDE-GATED CHANNEL 3"/>
    <property type="match status" value="1"/>
</dbReference>
<reference evidence="5" key="1">
    <citation type="submission" date="2013-03" db="EMBL/GenBank/DDBJ databases">
        <authorList>
            <person name="Jeffery W."/>
            <person name="Warren W."/>
            <person name="Wilson R.K."/>
        </authorList>
    </citation>
    <scope>NUCLEOTIDE SEQUENCE</scope>
    <source>
        <strain evidence="5">female</strain>
    </source>
</reference>
<reference evidence="4" key="4">
    <citation type="submission" date="2025-09" db="UniProtKB">
        <authorList>
            <consortium name="Ensembl"/>
        </authorList>
    </citation>
    <scope>IDENTIFICATION</scope>
</reference>
<dbReference type="Bgee" id="ENSAMXG00000041498">
    <property type="expression patterns" value="Expressed in camera-type eye and 2 other cell types or tissues"/>
</dbReference>
<accession>A0A3B1JKT0</accession>
<dbReference type="InterPro" id="IPR051413">
    <property type="entry name" value="K/Na_HCN_channel"/>
</dbReference>
<dbReference type="GO" id="GO:0035725">
    <property type="term" value="P:sodium ion transmembrane transport"/>
    <property type="evidence" value="ECO:0007669"/>
    <property type="project" value="TreeGrafter"/>
</dbReference>
<keyword evidence="1" id="KW-0631">Potassium channel</keyword>
<keyword evidence="1" id="KW-0813">Transport</keyword>
<dbReference type="Proteomes" id="UP000018467">
    <property type="component" value="Unassembled WGS sequence"/>
</dbReference>
<protein>
    <recommendedName>
        <fullName evidence="3">Ion transport N-terminal domain-containing protein</fullName>
    </recommendedName>
</protein>
<dbReference type="InParanoid" id="A0A3B1JKT0"/>
<keyword evidence="1" id="KW-0406">Ion transport</keyword>
<dbReference type="AlphaFoldDB" id="A0A3B1JKT0"/>
<feature type="region of interest" description="Disordered" evidence="2">
    <location>
        <begin position="1"/>
        <end position="32"/>
    </location>
</feature>
<dbReference type="GO" id="GO:0098855">
    <property type="term" value="C:HCN channel complex"/>
    <property type="evidence" value="ECO:0007669"/>
    <property type="project" value="TreeGrafter"/>
</dbReference>
<feature type="domain" description="Ion transport N-terminal" evidence="3">
    <location>
        <begin position="43"/>
        <end position="86"/>
    </location>
</feature>
<dbReference type="GO" id="GO:0005249">
    <property type="term" value="F:voltage-gated potassium channel activity"/>
    <property type="evidence" value="ECO:0007669"/>
    <property type="project" value="TreeGrafter"/>
</dbReference>